<protein>
    <recommendedName>
        <fullName evidence="4">PAP2 superfamily protein</fullName>
    </recommendedName>
</protein>
<keyword evidence="1" id="KW-0812">Transmembrane</keyword>
<keyword evidence="1" id="KW-0472">Membrane</keyword>
<keyword evidence="1" id="KW-1133">Transmembrane helix</keyword>
<gene>
    <name evidence="2" type="ORF">L0U89_19250</name>
</gene>
<feature type="transmembrane region" description="Helical" evidence="1">
    <location>
        <begin position="192"/>
        <end position="212"/>
    </location>
</feature>
<feature type="transmembrane region" description="Helical" evidence="1">
    <location>
        <begin position="160"/>
        <end position="180"/>
    </location>
</feature>
<dbReference type="EMBL" id="JAKEVZ010000023">
    <property type="protein sequence ID" value="MCF1753206.1"/>
    <property type="molecule type" value="Genomic_DNA"/>
</dbReference>
<dbReference type="RefSeq" id="WP_234863018.1">
    <property type="nucleotide sequence ID" value="NZ_JAKEVZ010000023.1"/>
</dbReference>
<keyword evidence="3" id="KW-1185">Reference proteome</keyword>
<sequence>MSNVTNRIFFPNTVWFLFLLVPFIAIGFWPGYWSTLFGDINSSSVIHIHTVLIMAWVAMSLAQPLLILKKKIQWHRRLGKTSYILMPLVLISLYFLIQERYLRRLSRMSERVASGEIQMTSEQIYSSAAASLDLGLVYFLLLAGLYSLAIIYRKRILHHATFMFGAILTALGPSVDRIIFQFYSPEGVVMNYTASYATLTFTILLLGALAWYQKRKGYSSKPALITMGAYIGGVLLIEFGSKTSAWQVVVESLF</sequence>
<reference evidence="2 3" key="1">
    <citation type="submission" date="2022-01" db="EMBL/GenBank/DDBJ databases">
        <title>Mariniradius saccharolyticus sp. nov., isolated from sediment of a river.</title>
        <authorList>
            <person name="Liu H."/>
        </authorList>
    </citation>
    <scope>NUCLEOTIDE SEQUENCE [LARGE SCALE GENOMIC DNA]</scope>
    <source>
        <strain evidence="2 3">RY-2</strain>
    </source>
</reference>
<feature type="transmembrane region" description="Helical" evidence="1">
    <location>
        <begin position="124"/>
        <end position="148"/>
    </location>
</feature>
<organism evidence="2 3">
    <name type="scientific">Mariniradius sediminis</name>
    <dbReference type="NCBI Taxonomy" id="2909237"/>
    <lineage>
        <taxon>Bacteria</taxon>
        <taxon>Pseudomonadati</taxon>
        <taxon>Bacteroidota</taxon>
        <taxon>Cytophagia</taxon>
        <taxon>Cytophagales</taxon>
        <taxon>Cyclobacteriaceae</taxon>
        <taxon>Mariniradius</taxon>
    </lineage>
</organism>
<evidence type="ECO:0000313" key="3">
    <source>
        <dbReference type="Proteomes" id="UP001201449"/>
    </source>
</evidence>
<evidence type="ECO:0000313" key="2">
    <source>
        <dbReference type="EMBL" id="MCF1753206.1"/>
    </source>
</evidence>
<name>A0ABS9BYS5_9BACT</name>
<proteinExistence type="predicted"/>
<evidence type="ECO:0000256" key="1">
    <source>
        <dbReference type="SAM" id="Phobius"/>
    </source>
</evidence>
<evidence type="ECO:0008006" key="4">
    <source>
        <dbReference type="Google" id="ProtNLM"/>
    </source>
</evidence>
<feature type="transmembrane region" description="Helical" evidence="1">
    <location>
        <begin position="45"/>
        <end position="68"/>
    </location>
</feature>
<feature type="transmembrane region" description="Helical" evidence="1">
    <location>
        <begin position="80"/>
        <end position="97"/>
    </location>
</feature>
<dbReference type="Proteomes" id="UP001201449">
    <property type="component" value="Unassembled WGS sequence"/>
</dbReference>
<comment type="caution">
    <text evidence="2">The sequence shown here is derived from an EMBL/GenBank/DDBJ whole genome shotgun (WGS) entry which is preliminary data.</text>
</comment>
<feature type="transmembrane region" description="Helical" evidence="1">
    <location>
        <begin position="224"/>
        <end position="241"/>
    </location>
</feature>
<feature type="transmembrane region" description="Helical" evidence="1">
    <location>
        <begin position="12"/>
        <end position="33"/>
    </location>
</feature>
<accession>A0ABS9BYS5</accession>